<evidence type="ECO:0000313" key="11">
    <source>
        <dbReference type="EMBL" id="TYJ54144.1"/>
    </source>
</evidence>
<dbReference type="Pfam" id="PF01794">
    <property type="entry name" value="Ferric_reduct"/>
    <property type="match status" value="1"/>
</dbReference>
<dbReference type="AlphaFoldDB" id="A0A5D3AU44"/>
<proteinExistence type="predicted"/>
<dbReference type="PRINTS" id="PR00466">
    <property type="entry name" value="GP91PHOX"/>
</dbReference>
<evidence type="ECO:0000256" key="7">
    <source>
        <dbReference type="ARBA" id="ARBA00023136"/>
    </source>
</evidence>
<dbReference type="Gene3D" id="3.40.50.80">
    <property type="entry name" value="Nucleotide-binding domain of ferredoxin-NADP reductase (FNR) module"/>
    <property type="match status" value="1"/>
</dbReference>
<dbReference type="PANTHER" id="PTHR11972:SF39">
    <property type="entry name" value="FAD-BINDING FR-TYPE DOMAIN-CONTAINING PROTEIN"/>
    <property type="match status" value="1"/>
</dbReference>
<keyword evidence="6" id="KW-0406">Ion transport</keyword>
<dbReference type="SUPFAM" id="SSF63380">
    <property type="entry name" value="Riboflavin synthase domain-like"/>
    <property type="match status" value="1"/>
</dbReference>
<evidence type="ECO:0000256" key="3">
    <source>
        <dbReference type="ARBA" id="ARBA00022982"/>
    </source>
</evidence>
<protein>
    <recommendedName>
        <fullName evidence="10">FAD-binding FR-type domain-containing protein</fullName>
    </recommendedName>
</protein>
<evidence type="ECO:0000256" key="1">
    <source>
        <dbReference type="ARBA" id="ARBA00004141"/>
    </source>
</evidence>
<keyword evidence="4 9" id="KW-1133">Transmembrane helix</keyword>
<feature type="domain" description="FAD-binding FR-type" evidence="10">
    <location>
        <begin position="243"/>
        <end position="378"/>
    </location>
</feature>
<name>A0A5D3AU44_9TREE</name>
<gene>
    <name evidence="11" type="ORF">B9479_005242</name>
</gene>
<dbReference type="InterPro" id="IPR000778">
    <property type="entry name" value="Cyt_b245_heavy_chain"/>
</dbReference>
<dbReference type="GO" id="GO:0006811">
    <property type="term" value="P:monoatomic ion transport"/>
    <property type="evidence" value="ECO:0007669"/>
    <property type="project" value="UniProtKB-KW"/>
</dbReference>
<dbReference type="SFLD" id="SFLDS00052">
    <property type="entry name" value="Ferric_Reductase_Domain"/>
    <property type="match status" value="1"/>
</dbReference>
<dbReference type="Pfam" id="PF08030">
    <property type="entry name" value="NAD_binding_6"/>
    <property type="match status" value="1"/>
</dbReference>
<dbReference type="GO" id="GO:0043020">
    <property type="term" value="C:NADPH oxidase complex"/>
    <property type="evidence" value="ECO:0007669"/>
    <property type="project" value="TreeGrafter"/>
</dbReference>
<keyword evidence="6" id="KW-0813">Transport</keyword>
<dbReference type="InterPro" id="IPR013112">
    <property type="entry name" value="FAD-bd_8"/>
</dbReference>
<feature type="transmembrane region" description="Helical" evidence="9">
    <location>
        <begin position="17"/>
        <end position="36"/>
    </location>
</feature>
<dbReference type="CDD" id="cd06186">
    <property type="entry name" value="NOX_Duox_like_FAD_NADP"/>
    <property type="match status" value="1"/>
</dbReference>
<dbReference type="PANTHER" id="PTHR11972">
    <property type="entry name" value="NADPH OXIDASE"/>
    <property type="match status" value="1"/>
</dbReference>
<dbReference type="InterPro" id="IPR017927">
    <property type="entry name" value="FAD-bd_FR_type"/>
</dbReference>
<evidence type="ECO:0000256" key="2">
    <source>
        <dbReference type="ARBA" id="ARBA00022692"/>
    </source>
</evidence>
<dbReference type="PROSITE" id="PS51384">
    <property type="entry name" value="FAD_FR"/>
    <property type="match status" value="1"/>
</dbReference>
<feature type="transmembrane region" description="Helical" evidence="9">
    <location>
        <begin position="56"/>
        <end position="76"/>
    </location>
</feature>
<dbReference type="InterPro" id="IPR017938">
    <property type="entry name" value="Riboflavin_synthase-like_b-brl"/>
</dbReference>
<keyword evidence="12" id="KW-1185">Reference proteome</keyword>
<dbReference type="InterPro" id="IPR013121">
    <property type="entry name" value="Fe_red_NAD-bd_6"/>
</dbReference>
<accession>A0A5D3AU44</accession>
<feature type="region of interest" description="Disordered" evidence="8">
    <location>
        <begin position="328"/>
        <end position="351"/>
    </location>
</feature>
<feature type="transmembrane region" description="Helical" evidence="9">
    <location>
        <begin position="173"/>
        <end position="192"/>
    </location>
</feature>
<dbReference type="InterPro" id="IPR013130">
    <property type="entry name" value="Fe3_Rdtase_TM_dom"/>
</dbReference>
<dbReference type="Gene3D" id="2.40.30.10">
    <property type="entry name" value="Translation factors"/>
    <property type="match status" value="1"/>
</dbReference>
<dbReference type="InterPro" id="IPR039261">
    <property type="entry name" value="FNR_nucleotide-bd"/>
</dbReference>
<feature type="compositionally biased region" description="Basic and acidic residues" evidence="8">
    <location>
        <begin position="341"/>
        <end position="350"/>
    </location>
</feature>
<dbReference type="GO" id="GO:0016175">
    <property type="term" value="F:superoxide-generating NAD(P)H oxidase activity"/>
    <property type="evidence" value="ECO:0007669"/>
    <property type="project" value="TreeGrafter"/>
</dbReference>
<keyword evidence="2 9" id="KW-0812">Transmembrane</keyword>
<keyword evidence="5" id="KW-0560">Oxidoreductase</keyword>
<evidence type="ECO:0000259" key="10">
    <source>
        <dbReference type="PROSITE" id="PS51384"/>
    </source>
</evidence>
<evidence type="ECO:0000256" key="9">
    <source>
        <dbReference type="SAM" id="Phobius"/>
    </source>
</evidence>
<evidence type="ECO:0000256" key="4">
    <source>
        <dbReference type="ARBA" id="ARBA00022989"/>
    </source>
</evidence>
<dbReference type="InterPro" id="IPR050369">
    <property type="entry name" value="RBOH/FRE"/>
</dbReference>
<evidence type="ECO:0000256" key="6">
    <source>
        <dbReference type="ARBA" id="ARBA00023065"/>
    </source>
</evidence>
<dbReference type="SFLD" id="SFLDG01168">
    <property type="entry name" value="Ferric_reductase_subgroup_(FRE"/>
    <property type="match status" value="1"/>
</dbReference>
<dbReference type="SUPFAM" id="SSF52343">
    <property type="entry name" value="Ferredoxin reductase-like, C-terminal NADP-linked domain"/>
    <property type="match status" value="1"/>
</dbReference>
<keyword evidence="7 9" id="KW-0472">Membrane</keyword>
<dbReference type="GO" id="GO:0042554">
    <property type="term" value="P:superoxide anion generation"/>
    <property type="evidence" value="ECO:0007669"/>
    <property type="project" value="TreeGrafter"/>
</dbReference>
<dbReference type="Pfam" id="PF08022">
    <property type="entry name" value="FAD_binding_8"/>
    <property type="match status" value="1"/>
</dbReference>
<evidence type="ECO:0000313" key="12">
    <source>
        <dbReference type="Proteomes" id="UP000322245"/>
    </source>
</evidence>
<dbReference type="FunFam" id="2.40.30.10:FF:000091">
    <property type="entry name" value="NADPH oxidase (NoxA), putative"/>
    <property type="match status" value="1"/>
</dbReference>
<evidence type="ECO:0000256" key="5">
    <source>
        <dbReference type="ARBA" id="ARBA00023002"/>
    </source>
</evidence>
<dbReference type="Proteomes" id="UP000322245">
    <property type="component" value="Unassembled WGS sequence"/>
</dbReference>
<sequence length="558" mass="63471">MGGIGERIRVELTGRRLIWNIIWYGVHFFLFAYGWYSQATNAKLAALNGLKFSVWISRGAGLVLAFDGAVILVPMLRNVIKLVRPRLMWLFPADENIWFHRQVAYQMVFWTMVHTTAHYVNFINVERTQVRKQTAWEIHYTQPGGVTGHVMLLIMFVLYTTAHASIRQQCFEAFWYTHHLAFFFMIGLYTHATGCFVRDSVDPAYTSVFPFYDTEHCLGYESWRFTIWAGILYFGERIYREIRARRKTEIVKVLGHPSGAMELRFSKPSFKYKAGQWLFLNVPEVSRFQWHPFTISSAPEDPFVSVHIRQVGDFTKALGARLGASPDQGLIPGQVAQDDDEKGKGGRRGDFIQIDPKSLGLEMPKLRIDGPFGAPAEDVFGSEVAVLIGAGIGVTPFASILKHIWYAQRRGQCGALRRVEFIWSCRDTGTFGWFQSLLEEIEAAQTDPNFLRISIYLTQKMDSDQVQNIALNDIGQDYDPLTLLQSRTLFGRPNFKQIFQSLGTSLSNGTYLPGLEATLKTRVGVYFCGPSALARVIRSEALGVKSKAVDVKFYKEHF</sequence>
<keyword evidence="3" id="KW-0249">Electron transport</keyword>
<organism evidence="11 12">
    <name type="scientific">Cryptococcus floricola</name>
    <dbReference type="NCBI Taxonomy" id="2591691"/>
    <lineage>
        <taxon>Eukaryota</taxon>
        <taxon>Fungi</taxon>
        <taxon>Dikarya</taxon>
        <taxon>Basidiomycota</taxon>
        <taxon>Agaricomycotina</taxon>
        <taxon>Tremellomycetes</taxon>
        <taxon>Tremellales</taxon>
        <taxon>Cryptococcaceae</taxon>
        <taxon>Cryptococcus</taxon>
    </lineage>
</organism>
<comment type="subcellular location">
    <subcellularLocation>
        <location evidence="1">Membrane</location>
        <topology evidence="1">Multi-pass membrane protein</topology>
    </subcellularLocation>
</comment>
<reference evidence="11 12" key="1">
    <citation type="submission" date="2017-05" db="EMBL/GenBank/DDBJ databases">
        <title>The Genome Sequence of Tsuchiyaea wingfieldii DSM 27421.</title>
        <authorList>
            <person name="Cuomo C."/>
            <person name="Passer A."/>
            <person name="Billmyre B."/>
            <person name="Heitman J."/>
        </authorList>
    </citation>
    <scope>NUCLEOTIDE SEQUENCE [LARGE SCALE GENOMIC DNA]</scope>
    <source>
        <strain evidence="11 12">DSM 27421</strain>
    </source>
</reference>
<comment type="caution">
    <text evidence="11">The sequence shown here is derived from an EMBL/GenBank/DDBJ whole genome shotgun (WGS) entry which is preliminary data.</text>
</comment>
<dbReference type="GO" id="GO:0006952">
    <property type="term" value="P:defense response"/>
    <property type="evidence" value="ECO:0007669"/>
    <property type="project" value="TreeGrafter"/>
</dbReference>
<dbReference type="SFLD" id="SFLDG01169">
    <property type="entry name" value="NADPH_oxidase_subgroup_(NOX)"/>
    <property type="match status" value="1"/>
</dbReference>
<dbReference type="EMBL" id="NIDF01000068">
    <property type="protein sequence ID" value="TYJ54144.1"/>
    <property type="molecule type" value="Genomic_DNA"/>
</dbReference>
<evidence type="ECO:0000256" key="8">
    <source>
        <dbReference type="SAM" id="MobiDB-lite"/>
    </source>
</evidence>
<feature type="transmembrane region" description="Helical" evidence="9">
    <location>
        <begin position="140"/>
        <end position="161"/>
    </location>
</feature>